<organism evidence="1 2">
    <name type="scientific">Lentinula aciculospora</name>
    <dbReference type="NCBI Taxonomy" id="153920"/>
    <lineage>
        <taxon>Eukaryota</taxon>
        <taxon>Fungi</taxon>
        <taxon>Dikarya</taxon>
        <taxon>Basidiomycota</taxon>
        <taxon>Agaricomycotina</taxon>
        <taxon>Agaricomycetes</taxon>
        <taxon>Agaricomycetidae</taxon>
        <taxon>Agaricales</taxon>
        <taxon>Marasmiineae</taxon>
        <taxon>Omphalotaceae</taxon>
        <taxon>Lentinula</taxon>
    </lineage>
</organism>
<dbReference type="AlphaFoldDB" id="A0A9W9AAB8"/>
<protein>
    <submittedName>
        <fullName evidence="1">Uncharacterized protein</fullName>
    </submittedName>
</protein>
<evidence type="ECO:0000313" key="2">
    <source>
        <dbReference type="Proteomes" id="UP001150266"/>
    </source>
</evidence>
<dbReference type="Proteomes" id="UP001150266">
    <property type="component" value="Unassembled WGS sequence"/>
</dbReference>
<proteinExistence type="predicted"/>
<accession>A0A9W9AAB8</accession>
<evidence type="ECO:0000313" key="1">
    <source>
        <dbReference type="EMBL" id="KAJ4477552.1"/>
    </source>
</evidence>
<gene>
    <name evidence="1" type="ORF">J3R30DRAFT_233236</name>
</gene>
<name>A0A9W9AAB8_9AGAR</name>
<sequence>MNLVEGKRNPVVGSVYLAPLASSHTQRPAGFEHPSQRLFSRRGSSLLCLMHVLDTTFQIPVCQGVTFTANLVLAGTAYSVWWSHTKLRIVVKIVDQVPESVLPRSNGTFKGSFSFATVKFNCTNSPFLLYHHASTNEVLFMVASDNLQMPGLGKSA</sequence>
<dbReference type="EMBL" id="JAOTPV010000010">
    <property type="protein sequence ID" value="KAJ4477552.1"/>
    <property type="molecule type" value="Genomic_DNA"/>
</dbReference>
<keyword evidence="2" id="KW-1185">Reference proteome</keyword>
<comment type="caution">
    <text evidence="1">The sequence shown here is derived from an EMBL/GenBank/DDBJ whole genome shotgun (WGS) entry which is preliminary data.</text>
</comment>
<reference evidence="1" key="1">
    <citation type="submission" date="2022-08" db="EMBL/GenBank/DDBJ databases">
        <title>A Global Phylogenomic Analysis of the Shiitake Genus Lentinula.</title>
        <authorList>
            <consortium name="DOE Joint Genome Institute"/>
            <person name="Sierra-Patev S."/>
            <person name="Min B."/>
            <person name="Naranjo-Ortiz M."/>
            <person name="Looney B."/>
            <person name="Konkel Z."/>
            <person name="Slot J.C."/>
            <person name="Sakamoto Y."/>
            <person name="Steenwyk J.L."/>
            <person name="Rokas A."/>
            <person name="Carro J."/>
            <person name="Camarero S."/>
            <person name="Ferreira P."/>
            <person name="Molpeceres G."/>
            <person name="Ruiz-Duenas F.J."/>
            <person name="Serrano A."/>
            <person name="Henrissat B."/>
            <person name="Drula E."/>
            <person name="Hughes K.W."/>
            <person name="Mata J.L."/>
            <person name="Ishikawa N.K."/>
            <person name="Vargas-Isla R."/>
            <person name="Ushijima S."/>
            <person name="Smith C.A."/>
            <person name="Ahrendt S."/>
            <person name="Andreopoulos W."/>
            <person name="He G."/>
            <person name="Labutti K."/>
            <person name="Lipzen A."/>
            <person name="Ng V."/>
            <person name="Riley R."/>
            <person name="Sandor L."/>
            <person name="Barry K."/>
            <person name="Martinez A.T."/>
            <person name="Xiao Y."/>
            <person name="Gibbons J.G."/>
            <person name="Terashima K."/>
            <person name="Grigoriev I.V."/>
            <person name="Hibbett D.S."/>
        </authorList>
    </citation>
    <scope>NUCLEOTIDE SEQUENCE</scope>
    <source>
        <strain evidence="1">JLM2183</strain>
    </source>
</reference>